<dbReference type="AlphaFoldDB" id="A0A5C6ETR5"/>
<dbReference type="Proteomes" id="UP000317977">
    <property type="component" value="Unassembled WGS sequence"/>
</dbReference>
<accession>A0A5C6ETR5</accession>
<protein>
    <submittedName>
        <fullName evidence="1">Uncharacterized protein</fullName>
    </submittedName>
</protein>
<organism evidence="1 2">
    <name type="scientific">Rubripirellula reticaptiva</name>
    <dbReference type="NCBI Taxonomy" id="2528013"/>
    <lineage>
        <taxon>Bacteria</taxon>
        <taxon>Pseudomonadati</taxon>
        <taxon>Planctomycetota</taxon>
        <taxon>Planctomycetia</taxon>
        <taxon>Pirellulales</taxon>
        <taxon>Pirellulaceae</taxon>
        <taxon>Rubripirellula</taxon>
    </lineage>
</organism>
<name>A0A5C6ETR5_9BACT</name>
<comment type="caution">
    <text evidence="1">The sequence shown here is derived from an EMBL/GenBank/DDBJ whole genome shotgun (WGS) entry which is preliminary data.</text>
</comment>
<dbReference type="EMBL" id="SJPX01000003">
    <property type="protein sequence ID" value="TWU51477.1"/>
    <property type="molecule type" value="Genomic_DNA"/>
</dbReference>
<evidence type="ECO:0000313" key="1">
    <source>
        <dbReference type="EMBL" id="TWU51477.1"/>
    </source>
</evidence>
<evidence type="ECO:0000313" key="2">
    <source>
        <dbReference type="Proteomes" id="UP000317977"/>
    </source>
</evidence>
<gene>
    <name evidence="1" type="ORF">Poly59_30690</name>
</gene>
<sequence length="188" mass="20882">MLTPPITERPVKGWKFQNSVLAAAVHRDSSSCPNGDSSNEYGHMTVYRTWANQCSTSVDSVLDSGRGRALQHRRTLPINRLPRLIFHPKHASTATRLHWFVRRLSMTTASMIPMKWSDKDTNGSMEHCACCGRKLTSEPVYVEVIDGGGQVAAPGLDPDQSDSGYMGFFPVGRSCAKKHFRGYTHDSI</sequence>
<keyword evidence="2" id="KW-1185">Reference proteome</keyword>
<reference evidence="1 2" key="1">
    <citation type="submission" date="2019-02" db="EMBL/GenBank/DDBJ databases">
        <title>Deep-cultivation of Planctomycetes and their phenomic and genomic characterization uncovers novel biology.</title>
        <authorList>
            <person name="Wiegand S."/>
            <person name="Jogler M."/>
            <person name="Boedeker C."/>
            <person name="Pinto D."/>
            <person name="Vollmers J."/>
            <person name="Rivas-Marin E."/>
            <person name="Kohn T."/>
            <person name="Peeters S.H."/>
            <person name="Heuer A."/>
            <person name="Rast P."/>
            <person name="Oberbeckmann S."/>
            <person name="Bunk B."/>
            <person name="Jeske O."/>
            <person name="Meyerdierks A."/>
            <person name="Storesund J.E."/>
            <person name="Kallscheuer N."/>
            <person name="Luecker S."/>
            <person name="Lage O.M."/>
            <person name="Pohl T."/>
            <person name="Merkel B.J."/>
            <person name="Hornburger P."/>
            <person name="Mueller R.-W."/>
            <person name="Bruemmer F."/>
            <person name="Labrenz M."/>
            <person name="Spormann A.M."/>
            <person name="Op Den Camp H."/>
            <person name="Overmann J."/>
            <person name="Amann R."/>
            <person name="Jetten M.S.M."/>
            <person name="Mascher T."/>
            <person name="Medema M.H."/>
            <person name="Devos D.P."/>
            <person name="Kaster A.-K."/>
            <person name="Ovreas L."/>
            <person name="Rohde M."/>
            <person name="Galperin M.Y."/>
            <person name="Jogler C."/>
        </authorList>
    </citation>
    <scope>NUCLEOTIDE SEQUENCE [LARGE SCALE GENOMIC DNA]</scope>
    <source>
        <strain evidence="1 2">Poly59</strain>
    </source>
</reference>
<proteinExistence type="predicted"/>